<protein>
    <submittedName>
        <fullName evidence="2">Uncharacterized protein</fullName>
    </submittedName>
</protein>
<proteinExistence type="predicted"/>
<evidence type="ECO:0000313" key="2">
    <source>
        <dbReference type="EMBL" id="MEF7615044.1"/>
    </source>
</evidence>
<gene>
    <name evidence="2" type="ORF">V4F39_14070</name>
</gene>
<name>A0AAW9QHB9_9BURK</name>
<feature type="region of interest" description="Disordered" evidence="1">
    <location>
        <begin position="1"/>
        <end position="93"/>
    </location>
</feature>
<organism evidence="2 3">
    <name type="scientific">Aquincola agrisoli</name>
    <dbReference type="NCBI Taxonomy" id="3119538"/>
    <lineage>
        <taxon>Bacteria</taxon>
        <taxon>Pseudomonadati</taxon>
        <taxon>Pseudomonadota</taxon>
        <taxon>Betaproteobacteria</taxon>
        <taxon>Burkholderiales</taxon>
        <taxon>Sphaerotilaceae</taxon>
        <taxon>Aquincola</taxon>
    </lineage>
</organism>
<dbReference type="AlphaFoldDB" id="A0AAW9QHB9"/>
<dbReference type="EMBL" id="JAZIBG010000028">
    <property type="protein sequence ID" value="MEF7615044.1"/>
    <property type="molecule type" value="Genomic_DNA"/>
</dbReference>
<sequence length="163" mass="16194">MSFTPDAAAPATSSVDAPAAAAAPAASAAPAATAAAKGKRPAPRAAAPAGKAPKATAKAVAPKAKAKDKPKAPKTAPVPAPTAAAAAPKGKEKLVRDSFTMPRADFDLIDLLKERALGFKHPAKKSELLRAGLQALAALDDAALQARLSGLTALKAGRPKKQG</sequence>
<dbReference type="RefSeq" id="WP_332290144.1">
    <property type="nucleotide sequence ID" value="NZ_JAZIBG010000028.1"/>
</dbReference>
<dbReference type="Proteomes" id="UP001336250">
    <property type="component" value="Unassembled WGS sequence"/>
</dbReference>
<accession>A0AAW9QHB9</accession>
<comment type="caution">
    <text evidence="2">The sequence shown here is derived from an EMBL/GenBank/DDBJ whole genome shotgun (WGS) entry which is preliminary data.</text>
</comment>
<feature type="compositionally biased region" description="Low complexity" evidence="1">
    <location>
        <begin position="1"/>
        <end position="36"/>
    </location>
</feature>
<keyword evidence="3" id="KW-1185">Reference proteome</keyword>
<feature type="compositionally biased region" description="Low complexity" evidence="1">
    <location>
        <begin position="73"/>
        <end position="88"/>
    </location>
</feature>
<evidence type="ECO:0000313" key="3">
    <source>
        <dbReference type="Proteomes" id="UP001336250"/>
    </source>
</evidence>
<feature type="compositionally biased region" description="Low complexity" evidence="1">
    <location>
        <begin position="43"/>
        <end position="63"/>
    </location>
</feature>
<reference evidence="2 3" key="1">
    <citation type="submission" date="2024-02" db="EMBL/GenBank/DDBJ databases">
        <title>Genome sequence of Aquincola sp. MAHUQ-54.</title>
        <authorList>
            <person name="Huq M.A."/>
        </authorList>
    </citation>
    <scope>NUCLEOTIDE SEQUENCE [LARGE SCALE GENOMIC DNA]</scope>
    <source>
        <strain evidence="2 3">MAHUQ-54</strain>
    </source>
</reference>
<evidence type="ECO:0000256" key="1">
    <source>
        <dbReference type="SAM" id="MobiDB-lite"/>
    </source>
</evidence>